<feature type="compositionally biased region" description="Polar residues" evidence="1">
    <location>
        <begin position="1235"/>
        <end position="1249"/>
    </location>
</feature>
<reference evidence="2 3" key="1">
    <citation type="submission" date="2024-01" db="EMBL/GenBank/DDBJ databases">
        <title>Genome assemblies of Stephania.</title>
        <authorList>
            <person name="Yang L."/>
        </authorList>
    </citation>
    <scope>NUCLEOTIDE SEQUENCE [LARGE SCALE GENOMIC DNA]</scope>
    <source>
        <strain evidence="2">YNDBR</strain>
        <tissue evidence="2">Leaf</tissue>
    </source>
</reference>
<dbReference type="PANTHER" id="PTHR31115">
    <property type="entry name" value="OS05G0107300 PROTEIN"/>
    <property type="match status" value="1"/>
</dbReference>
<feature type="region of interest" description="Disordered" evidence="1">
    <location>
        <begin position="160"/>
        <end position="193"/>
    </location>
</feature>
<feature type="region of interest" description="Disordered" evidence="1">
    <location>
        <begin position="251"/>
        <end position="500"/>
    </location>
</feature>
<evidence type="ECO:0000313" key="3">
    <source>
        <dbReference type="Proteomes" id="UP001420932"/>
    </source>
</evidence>
<feature type="region of interest" description="Disordered" evidence="1">
    <location>
        <begin position="529"/>
        <end position="566"/>
    </location>
</feature>
<feature type="compositionally biased region" description="Basic and acidic residues" evidence="1">
    <location>
        <begin position="293"/>
        <end position="313"/>
    </location>
</feature>
<dbReference type="EMBL" id="JBBNAF010000005">
    <property type="protein sequence ID" value="KAK9142286.1"/>
    <property type="molecule type" value="Genomic_DNA"/>
</dbReference>
<protein>
    <submittedName>
        <fullName evidence="2">Uncharacterized protein</fullName>
    </submittedName>
</protein>
<evidence type="ECO:0000256" key="1">
    <source>
        <dbReference type="SAM" id="MobiDB-lite"/>
    </source>
</evidence>
<organism evidence="2 3">
    <name type="scientific">Stephania yunnanensis</name>
    <dbReference type="NCBI Taxonomy" id="152371"/>
    <lineage>
        <taxon>Eukaryota</taxon>
        <taxon>Viridiplantae</taxon>
        <taxon>Streptophyta</taxon>
        <taxon>Embryophyta</taxon>
        <taxon>Tracheophyta</taxon>
        <taxon>Spermatophyta</taxon>
        <taxon>Magnoliopsida</taxon>
        <taxon>Ranunculales</taxon>
        <taxon>Menispermaceae</taxon>
        <taxon>Menispermoideae</taxon>
        <taxon>Cissampelideae</taxon>
        <taxon>Stephania</taxon>
    </lineage>
</organism>
<feature type="region of interest" description="Disordered" evidence="1">
    <location>
        <begin position="1151"/>
        <end position="1264"/>
    </location>
</feature>
<feature type="compositionally biased region" description="Basic and acidic residues" evidence="1">
    <location>
        <begin position="1170"/>
        <end position="1184"/>
    </location>
</feature>
<dbReference type="PANTHER" id="PTHR31115:SF3">
    <property type="entry name" value="EXPRESSED PROTEIN"/>
    <property type="match status" value="1"/>
</dbReference>
<feature type="compositionally biased region" description="Polar residues" evidence="1">
    <location>
        <begin position="1085"/>
        <end position="1094"/>
    </location>
</feature>
<keyword evidence="3" id="KW-1185">Reference proteome</keyword>
<feature type="compositionally biased region" description="Basic and acidic residues" evidence="1">
    <location>
        <begin position="361"/>
        <end position="376"/>
    </location>
</feature>
<evidence type="ECO:0000313" key="2">
    <source>
        <dbReference type="EMBL" id="KAK9142286.1"/>
    </source>
</evidence>
<feature type="compositionally biased region" description="Basic and acidic residues" evidence="1">
    <location>
        <begin position="1251"/>
        <end position="1260"/>
    </location>
</feature>
<gene>
    <name evidence="2" type="ORF">Syun_011686</name>
</gene>
<comment type="caution">
    <text evidence="2">The sequence shown here is derived from an EMBL/GenBank/DDBJ whole genome shotgun (WGS) entry which is preliminary data.</text>
</comment>
<feature type="region of interest" description="Disordered" evidence="1">
    <location>
        <begin position="1"/>
        <end position="23"/>
    </location>
</feature>
<feature type="region of interest" description="Disordered" evidence="1">
    <location>
        <begin position="1063"/>
        <end position="1133"/>
    </location>
</feature>
<accession>A0AAP0PIQ9</accession>
<feature type="compositionally biased region" description="Basic and acidic residues" evidence="1">
    <location>
        <begin position="542"/>
        <end position="558"/>
    </location>
</feature>
<proteinExistence type="predicted"/>
<sequence>MASGSKFDPSSNSPDRLTYPSGQRGVYASASLSGSFREGMENRILSSLPSMSRSSSSLSQGDVMNFFHGLPVPVPGQKFSRQGQGELNRVVTALGIPLDESSSGSLNPKMLPASSLEELKRVKVSLHENSVKARDRAKNFNEVILKFDKCFQSILPRKRSRLDMPPSDRSNGSLSVDRSVLGGSMSKGHVTPNGLDLEMQKAEGRTKNATPNKRIRTSMVDLQMDVRANALGRAPGVVDREREVYGLANAVPSEDKDPTLTAGAESWEKSKMKKKRSGIKSDVSTGTMLTRPLDGDWESKQDTQQKLGNDPRSRLSNTHGFRSGPSNSMAGVGKSDVTSQTNGVGIRSTPRIDQDSGSLPSDRRDRSLNLDKERVNMKVINRPNIRENGSSSTPFSTTKMNAATRAPRSIPGATPKSSPNIHRAVGVLDESELSQSANKHVGSGNRKRTSSARSASPPVAQWAGQRPQKMSRIARRSNLVPPVSSNDEAPASDAGSSIAAHDNGLEFPRRLSSGPPHQVKLKGDNFPSAALSESEESGAAETKSKEKGRKSGETDEKGGPNGQKVANIVLPSRKNKVIDEDIGVGDGVRRQGRTVRAFTSMRSGIPLPNEKLDNSVTSKQLRSARLGLDKIESKAGRPPTRKPSDRKAYARPRNALNCGLPYFHGESDEGHEELLGAARAAVNLVDPCSGSFWRQMELHFGFISAEDITYLKQQENFGPCFPTPNSSLVCAENNSITNGIGLGSFECKRDVVFAKELNSTNCSPEQLGTRIGIHNVTPYCQRLLGALVLEEEDVEIYCSDDGNSQFDICETKSELDEELKFESWNHRSIANVETVGRPVSNGFRITASRRYHDELEQDGLECSDITADTNGCLTKSCGNSHDGLHLEKVEMPNLACTETHYNQMTMDERVLLELQSIGIFPEPLSNLAQGEENDIGEDILRLEEDLLEQVSKKKNLLSKLEKCARVARESQERVIERRAFDKLIGKAYEKYMACWGPNASCGKGANGKIAKHAASNFVKWVLGRCRKFEDLGESCFNEPAFVDIFHSVPSLFNNGNCMLATTEGESSKQHAETPVLSSEARVTASLGSHPSPSLISHLGQYDTDEKYSPGGFQSLNLPGQSTGPSREDPGLNRVKKRELLLDDVVGGPIGTSLRVSSGIGGTLLSGAKGKRSERDGKGHNREMLSRSGTAKIGRPSLGNAKGERKSKTKPKQKTTQLSASVNNLLGKSSELPETVITSVSKSSEVTTGSNKKKDESHMDNLNDSEAPLDLSHLQLPEMDVLGVPDDLDGQGQDLASWLNIDDDGLQDHDFMGLEIPMDDLSDLNMMV</sequence>
<name>A0AAP0PIQ9_9MAGN</name>
<feature type="compositionally biased region" description="Polar residues" evidence="1">
    <location>
        <begin position="1217"/>
        <end position="1226"/>
    </location>
</feature>
<feature type="compositionally biased region" description="Polar residues" evidence="1">
    <location>
        <begin position="1111"/>
        <end position="1124"/>
    </location>
</feature>
<feature type="compositionally biased region" description="Polar residues" evidence="1">
    <location>
        <begin position="387"/>
        <end position="401"/>
    </location>
</feature>
<dbReference type="Proteomes" id="UP001420932">
    <property type="component" value="Unassembled WGS sequence"/>
</dbReference>
<feature type="region of interest" description="Disordered" evidence="1">
    <location>
        <begin position="629"/>
        <end position="648"/>
    </location>
</feature>
<feature type="compositionally biased region" description="Polar residues" evidence="1">
    <location>
        <begin position="314"/>
        <end position="329"/>
    </location>
</feature>